<sequence length="112" mass="13055">MKSKNYNLKHKKENIFVAEVFISEDLPFFDGHFENFKLLPAVAQIKIAVDIAKEIFETDFAVQKLSKVKFINMIYPNTKVNIEGHYSNDFLSFKIYDNDKKYSEGKALIKVL</sequence>
<gene>
    <name evidence="2" type="ORF">EZH24_00735</name>
</gene>
<dbReference type="SUPFAM" id="SSF54637">
    <property type="entry name" value="Thioesterase/thiol ester dehydrase-isomerase"/>
    <property type="match status" value="1"/>
</dbReference>
<comment type="caution">
    <text evidence="2">The sequence shown here is derived from an EMBL/GenBank/DDBJ whole genome shotgun (WGS) entry which is preliminary data.</text>
</comment>
<feature type="domain" description="ApeI dehydratase-like" evidence="1">
    <location>
        <begin position="11"/>
        <end position="106"/>
    </location>
</feature>
<dbReference type="InterPro" id="IPR029069">
    <property type="entry name" value="HotDog_dom_sf"/>
</dbReference>
<organism evidence="2 3">
    <name type="scientific">Brachyspira catarrhinii</name>
    <dbReference type="NCBI Taxonomy" id="2528966"/>
    <lineage>
        <taxon>Bacteria</taxon>
        <taxon>Pseudomonadati</taxon>
        <taxon>Spirochaetota</taxon>
        <taxon>Spirochaetia</taxon>
        <taxon>Brachyspirales</taxon>
        <taxon>Brachyspiraceae</taxon>
        <taxon>Brachyspira</taxon>
    </lineage>
</organism>
<protein>
    <submittedName>
        <fullName evidence="2">3-hydroxyacyl-ACP dehydratase</fullName>
    </submittedName>
</protein>
<evidence type="ECO:0000313" key="3">
    <source>
        <dbReference type="Proteomes" id="UP000310168"/>
    </source>
</evidence>
<accession>A0ABY2TUQ0</accession>
<dbReference type="Gene3D" id="3.10.129.10">
    <property type="entry name" value="Hotdog Thioesterase"/>
    <property type="match status" value="1"/>
</dbReference>
<name>A0ABY2TUQ0_9SPIR</name>
<dbReference type="Proteomes" id="UP000310168">
    <property type="component" value="Unassembled WGS sequence"/>
</dbReference>
<evidence type="ECO:0000259" key="1">
    <source>
        <dbReference type="Pfam" id="PF22818"/>
    </source>
</evidence>
<evidence type="ECO:0000313" key="2">
    <source>
        <dbReference type="EMBL" id="TKZ36313.1"/>
    </source>
</evidence>
<dbReference type="Pfam" id="PF22818">
    <property type="entry name" value="ApeI-like"/>
    <property type="match status" value="1"/>
</dbReference>
<dbReference type="RefSeq" id="WP_137997221.1">
    <property type="nucleotide sequence ID" value="NZ_SJDU01000008.1"/>
</dbReference>
<dbReference type="InterPro" id="IPR054545">
    <property type="entry name" value="ApeI-like"/>
</dbReference>
<dbReference type="EMBL" id="SJDU01000008">
    <property type="protein sequence ID" value="TKZ36313.1"/>
    <property type="molecule type" value="Genomic_DNA"/>
</dbReference>
<keyword evidence="3" id="KW-1185">Reference proteome</keyword>
<reference evidence="2 3" key="1">
    <citation type="journal article" date="2019" name="Anaerobe">
        <title>Brachyspira catarrhinii sp. nov., an anaerobic intestinal spirochaete isolated from vervet monkeys may have been misidentified as Brachyspira aalborgi in previous studies.</title>
        <authorList>
            <person name="Phillips N.D."/>
            <person name="La T."/>
            <person name="Hampson D.J."/>
        </authorList>
    </citation>
    <scope>NUCLEOTIDE SEQUENCE [LARGE SCALE GENOMIC DNA]</scope>
    <source>
        <strain evidence="2 3">Z12</strain>
    </source>
</reference>
<proteinExistence type="predicted"/>